<dbReference type="AlphaFoldDB" id="A0A5J5E7J5"/>
<name>A0A5J5E7J5_9BIFI</name>
<protein>
    <submittedName>
        <fullName evidence="1">Uncharacterized protein</fullName>
    </submittedName>
</protein>
<proteinExistence type="predicted"/>
<reference evidence="1 2" key="1">
    <citation type="journal article" date="2019" name="Syst. Appl. Microbiol.">
        <title>Characterization of Bifidobacterium species in feaces of the Egyptian fruit bat: Description of B. vespertilionis sp. nov. and B. rousetti sp. nov.</title>
        <authorList>
            <person name="Modesto M."/>
            <person name="Satti M."/>
            <person name="Watanabe K."/>
            <person name="Puglisi E."/>
            <person name="Morelli L."/>
            <person name="Huang C.-H."/>
            <person name="Liou J.-S."/>
            <person name="Miyashita M."/>
            <person name="Tamura T."/>
            <person name="Saito S."/>
            <person name="Mori K."/>
            <person name="Huang L."/>
            <person name="Sciavilla P."/>
            <person name="Sandri C."/>
            <person name="Spiezio C."/>
            <person name="Vitali F."/>
            <person name="Cavalieri D."/>
            <person name="Perpetuini G."/>
            <person name="Tofalo R."/>
            <person name="Bonetti A."/>
            <person name="Arita M."/>
            <person name="Mattarelli P."/>
        </authorList>
    </citation>
    <scope>NUCLEOTIDE SEQUENCE [LARGE SCALE GENOMIC DNA]</scope>
    <source>
        <strain evidence="1 2">RST19</strain>
    </source>
</reference>
<dbReference type="Proteomes" id="UP000326251">
    <property type="component" value="Unassembled WGS sequence"/>
</dbReference>
<accession>A0A5J5E7J5</accession>
<comment type="caution">
    <text evidence="1">The sequence shown here is derived from an EMBL/GenBank/DDBJ whole genome shotgun (WGS) entry which is preliminary data.</text>
</comment>
<evidence type="ECO:0000313" key="2">
    <source>
        <dbReference type="Proteomes" id="UP000326251"/>
    </source>
</evidence>
<evidence type="ECO:0000313" key="1">
    <source>
        <dbReference type="EMBL" id="KAA8825069.1"/>
    </source>
</evidence>
<organism evidence="1 2">
    <name type="scientific">Bifidobacterium reuteri</name>
    <dbReference type="NCBI Taxonomy" id="983706"/>
    <lineage>
        <taxon>Bacteria</taxon>
        <taxon>Bacillati</taxon>
        <taxon>Actinomycetota</taxon>
        <taxon>Actinomycetes</taxon>
        <taxon>Bifidobacteriales</taxon>
        <taxon>Bifidobacteriaceae</taxon>
        <taxon>Bifidobacterium</taxon>
    </lineage>
</organism>
<dbReference type="EMBL" id="RZUG01000012">
    <property type="protein sequence ID" value="KAA8825069.1"/>
    <property type="molecule type" value="Genomic_DNA"/>
</dbReference>
<sequence length="130" mass="14708">MSAQHREADGGAVCRRRASRHAAARSASEIAGRAVSVADWGRDTHYPSVPLRGPAPLTRGADNTVTELEAQHAAEQSFIERGAELWVYRCEFCGCWHLTHRDPQSSYRYIPLNQDLKPHSRKKGYKPRRR</sequence>
<gene>
    <name evidence="1" type="ORF">EMO92_07370</name>
</gene>